<feature type="domain" description="Bacterial Ig-like" evidence="3">
    <location>
        <begin position="2623"/>
        <end position="2714"/>
    </location>
</feature>
<feature type="domain" description="Bacterial Ig-like" evidence="3">
    <location>
        <begin position="739"/>
        <end position="829"/>
    </location>
</feature>
<feature type="domain" description="Bacterial Ig-like" evidence="3">
    <location>
        <begin position="1717"/>
        <end position="1795"/>
    </location>
</feature>
<dbReference type="NCBIfam" id="NF045619">
    <property type="entry name" value="adhes_GNV_Cterm"/>
    <property type="match status" value="1"/>
</dbReference>
<dbReference type="NCBIfam" id="TIGR03661">
    <property type="entry name" value="T1SS_VCA0849"/>
    <property type="match status" value="1"/>
</dbReference>
<dbReference type="NCBIfam" id="NF033510">
    <property type="entry name" value="Ca_tandemer"/>
    <property type="match status" value="31"/>
</dbReference>
<dbReference type="EMBL" id="CP023525">
    <property type="protein sequence ID" value="ATF91364.1"/>
    <property type="molecule type" value="Genomic_DNA"/>
</dbReference>
<feature type="compositionally biased region" description="Low complexity" evidence="1">
    <location>
        <begin position="452"/>
        <end position="474"/>
    </location>
</feature>
<feature type="compositionally biased region" description="Polar residues" evidence="1">
    <location>
        <begin position="3455"/>
        <end position="3464"/>
    </location>
</feature>
<feature type="domain" description="Bacterial Ig" evidence="2">
    <location>
        <begin position="1021"/>
        <end position="1102"/>
    </location>
</feature>
<feature type="domain" description="Bacterial Ig-like" evidence="3">
    <location>
        <begin position="1809"/>
        <end position="1898"/>
    </location>
</feature>
<dbReference type="NCBIfam" id="NF033677">
    <property type="entry name" value="biofilm_BapA_N"/>
    <property type="match status" value="1"/>
</dbReference>
<feature type="domain" description="Bacterial Ig-like" evidence="3">
    <location>
        <begin position="2842"/>
        <end position="2923"/>
    </location>
</feature>
<organism evidence="5 6">
    <name type="scientific">Cedecea neteri</name>
    <dbReference type="NCBI Taxonomy" id="158822"/>
    <lineage>
        <taxon>Bacteria</taxon>
        <taxon>Pseudomonadati</taxon>
        <taxon>Pseudomonadota</taxon>
        <taxon>Gammaproteobacteria</taxon>
        <taxon>Enterobacterales</taxon>
        <taxon>Enterobacteriaceae</taxon>
        <taxon>Cedecea</taxon>
    </lineage>
</organism>
<dbReference type="RefSeq" id="WP_061277760.1">
    <property type="nucleotide sequence ID" value="NZ_CP023525.1"/>
</dbReference>
<dbReference type="Gene3D" id="3.30.420.430">
    <property type="match status" value="6"/>
</dbReference>
<feature type="domain" description="Bacterial Ig" evidence="2">
    <location>
        <begin position="3030"/>
        <end position="3110"/>
    </location>
</feature>
<feature type="domain" description="Bacterial Ig-like" evidence="3">
    <location>
        <begin position="2219"/>
        <end position="2299"/>
    </location>
</feature>
<feature type="domain" description="Bacterial Ig-like" evidence="3">
    <location>
        <begin position="448"/>
        <end position="537"/>
    </location>
</feature>
<evidence type="ECO:0000313" key="5">
    <source>
        <dbReference type="EMBL" id="ATF91364.1"/>
    </source>
</evidence>
<dbReference type="Proteomes" id="UP000217979">
    <property type="component" value="Chromosome"/>
</dbReference>
<dbReference type="NCBIfam" id="TIGR01965">
    <property type="entry name" value="VCBS_repeat"/>
    <property type="match status" value="1"/>
</dbReference>
<feature type="domain" description="Bacterial Ig" evidence="2">
    <location>
        <begin position="352"/>
        <end position="432"/>
    </location>
</feature>
<feature type="domain" description="Bacterial Ig-like" evidence="3">
    <location>
        <begin position="938"/>
        <end position="1018"/>
    </location>
</feature>
<feature type="region of interest" description="Disordered" evidence="1">
    <location>
        <begin position="450"/>
        <end position="474"/>
    </location>
</feature>
<dbReference type="InterPro" id="IPR019960">
    <property type="entry name" value="T1SS_VCA0849"/>
</dbReference>
<feature type="domain" description="Bacterial Ig-like" evidence="3">
    <location>
        <begin position="2740"/>
        <end position="2816"/>
    </location>
</feature>
<dbReference type="InterPro" id="IPR013783">
    <property type="entry name" value="Ig-like_fold"/>
</dbReference>
<proteinExistence type="predicted"/>
<name>A0A291DU78_9ENTR</name>
<sequence>MRSISIISKLTGVKNNVEASEITLKGPSIVELKIEREEVASFTRSGQDLVIKLHSGETITIKNYYAFADQGGNQLVLEGHDGVLWWVQDPEAAAHYEQIANIDALMAATGAHAEGGAVWPWVLGGLAVAAGGAIAAASSGGGGHSDSGTNPGNPGRPDVTPPPAPTGLAVSADGRTITGNAEAGSTVTIKDANGNVIGTGTAGSDGSFTITLTTPKLDGETLTATATDPSGNTGPGATVTAPNIPLPGEPGITGITNDHPNAPNGGNIGNNAPTNDNTPTLQGTGQAGTTVHIYDNGVQIGTVVVGANGTWSFTPGTALPDGSHAFTVVATNERGESATSPAYTVTIDTAPPEAATGLVVSPDGETIAAHAEAGSTVTIKDPNGAIVGTGTTDSNGNVTIPLNPAQVDGETLTVVVTDPAGNTSPPATATAPNVLPPVEPVITAIIDDTAPNTGNVGNNQTTNDTTPTLQGTGQPGDTIHILSNGGEIGTAKVGLDGTWSFTPQNPLGEGTYTFTASASNVRGDSSVSGSYTVTVDTSAPGEPTDLVVSATGDTVTGLAEPGSTVTIKDVDGNVIGTGTAAPVTGAFSITLTTPQLDGSHLQVTATDAAGNVSPAAEATAPFFPLPTVPTITAIIDNAPPIVGTVPNNQPTNDQTPTLQGTGAAGETIHIFDNGIEIGTALVLPNGNWSFTPGSILPDGPHNFTATASNIRGDSGNSATYTVVVDTVVNPPVLDQILDNTGSITGPIGNNGITDDSKPIFSGTGEAGSTLTIFDNGLPIGQVTVGNDGNWTFTPTNAMGEGLHTITLQQTDPAGNVSTITVGPTFTVDTIPPDPVTIDTVSQDGTTVTGTGEAGDTVKVVGPNGVVLGTAQIDQTGHFTLTLSPAQTHGGTLTAQVQDAAGNVGPDTTFDASDSGFPPVPVLVSVIDDVGTLQGPLTNGQATDDNRPTLSGTAEIGALNVTIYDNGVLIGVAPVNPDGSWTFTPLLPLTEGSHSFTVTATNDNGTGGASAPFSVVVDTVPPGLPTALTVSDDGTTLSGTAEANSKVTITDANGNTLGSATVDGTGHFTVTLTPPQLNGQILTAKATDAAGNTGLGTNVPAPDHTAPNAPGNLAVSADGLQLTGTAEIGSTVTVKDGNGNIIGVGTADPTGHFDILLVPPQLNGQTLLVTATDAATNTSLPATVVAQDHTPPVAPTNLLVNEDGTVLTGKAEAGSTVKVTDALGNPLGQAIAGPDGSFTITLTTPQANGQHLEVNATDAAGNIGPNAPVTAPDITPPNIPLIGSVVDNVPEHTGNLNNGDLTNDDKPTISGTAEANSTVKIYDNGTLIGTVSADGTGAWTFTPTTSIGQGLHSLTVTATDAAGNVSQPSAAFNINVDSIAPTAPTITQVYDDVGTVTGPVSNNGATNDPTPTLSGSGEPGSTITVYDGLNVLGTTTVNGNGTWTFTPTTPLLDGPHSFTVTASDAAGNVTAPSAPWNVELLTVLPNAPTIGEIIDNVSPDLGPVLPGGSTNDPQPVINGTAGANAVVQIYDGTTLIGTVTADGSGAWTFRPTQPLSEGSHTLNVYVTDAAGNTSSATTQIVVIDTAPPGAPSIDSALGNVSNAPSTLTNGCSTQSTEPVFSGKGEAGATIKLYVDGGTSPIGTATVDSNGNWSITPDAPLLSGTHVFTTTATDAAGNTGMPSSGFTLSVYATPPAQPVAPIVTDDVPPVVGNVAPGGSTNDTTPTFSGTGVAGSTIDIYNNGNILIGSTTVRSDGTWSFTPSTPLGEATYNITVLVTDPAGNISVPSIPIAITVDTTAPAAPTIDAADDSVGAVTGPLGSGSVTDDVSPVFRGTGVTGETVTLYNGTTVIGTATVDGSGNWAITPTTPLVNGVYNLTAVQTDAAGNASGPSSTFVLTVDATPLTLPVVTEIIDNVGPIQTPLINGSLTDDNTPTFTGTGSIGSTVTLYDTNGTTVLGSAVVGANGTWNITTSTLGDGPHSITIKATDPAGNSVGPSTPIVITVDTVPPGAPVVNPITDITGALVTGTAEPGSTVVIKDSHGNVLGTGTALPVTGIWAVTLVPPQYNGEALTAIAQDAAGNQSTATDFNAGINLGIPAAPTIDTVMDDVGTITGNIGNGKSTDDTQPILNGTAAANAIVHIFIDGINVATVSANGSGQWTWPVTTLLIQGPHTFTATQTVGLETSVPSLAYTIIVDTIPPAQPVILTVVDAVLPNVGGLTNGQATNDPKPTLSGTAEAGSTVNILDNGVLIGTTTANALGIWTFTPGTNLGEGSHNLTVTATDAAGNVSVPSTGFVVNVDTIAPSAPVIFAVTNDITSQPVTAGQPTNDNTPTFSGTAEAGTTLTFKDGNVVIGTVIVPVGGNWTFTPTAPLLDGSHNITVTATDAAGNASGPSAGFNVVVDTVPPIVPIILSVTDDQTLPGSSLPLINGQLTKDTQPTLSGTAEANAIITVKDGNNVLGTTQADGLGIWTFTPTTPLGQGTHTLNVTATDAAGNVSNAASFGVNIDSVAPNPPVIVTVLDNTAPVLGPITNGQATNETRPSLSGTAEAGATIKVYSDGNLIGTTIANGSGAWSLTPVAGLGNGTHTLTVTATDAAGNVSNPSNGFSLTVDTIAPNAPAISNVADAVGPITGNLSNGQVTDDTRPVLTGTAEGNATVSVYDNGVLLGTVQADAGGAWTFRPSTPLINGGHALTVTATDAAGNVSLPSTPFNVVVDTIAPTQPIVVQAFDDVGPVQGPLVSGQTTDDTQPALSGTAEANSTISIYDNGILIGTATTNALGAWSFTPGTALSLGQHVFTVTATDAAGNTSVPSAGFTLTVASGVSNTPVLTSVVDDVVGGTVGPLTNGQATNDARPTLNGTADANSTIKIYDGGNLIGTVSANALGVWVFTPPTALANGSHTFTITATNGAGVVSSPTAGFTVVVDTVAPGQPAITSVVDDVGPITGPVGNNKPTDDTRPTLNGTAEANATVNIFDNGVLLGTTTANGSGVWTFTPTLPLLQGNHSFTVTATDAAGNASVPSLPAGIIVDTVPPLAPTGIAVNATGTVVTGVAEANSTVTVTSATGTVLGTAQADGNGNFSITLSPAQTSAQPLLAFAQDAAGNIGVSASFTAPFTGVPGLPVITSIVDDVLPKTGVVGNGQSTNDTRPTINGTAEANATVKIYDNGALLGTATANASGIWTFTPTGALGDGVHAFTATATNANGTGGTSLPTSVIVDTVPPLIPTGVISADGSTITGVAEANSTVTVTLPGGITVTGTANASGAFSITLPTRQIEGQSLSISAADAAGNVSPSLSITAPVLPLAASSNVVDLALTSNAEITTEHYSGYGTLLVGALGSVGSVLGSNTAQVGFTIGSGATGHITINAAATGVVLSLLNTLEIAIQKYDSATNSWTTVVDSSLPQFLNLLTLGATGVTLNLDGLGEGQYRVLGYNTSLLAVGATTNLAVTVEETGPGVVSGTTSSTGNVITDPGPGGAVDNAPTGTVVTAVTDANGVSHAVGAGGLDIQGKYGTLHINQDGSYTYTLTNTSAAVLGRTENFTYTITHLGVSDSAQLIVSLGNGAPASTVTATDNTGSLTFGTDVAAVDHGASQQTGLSVLSVGLGNVVNLNLLANMSNPILFDVADGSTRTMTLQASVGGVALLSTFDLYIYKFNAATQQYEQFQVQKTWLTAPLLGGSSGQLTVTLGGGDYLFLLMNASGVSLLTSYTLNILQDHTYAVDSLAATTTGNVMQDDIAPAGSLLTAVNGVSVSATGTTTIVGKFGTLTIDAHGNYTYTLKAGQGADGINTPDSFVYTVTAPNGDTGTASLNITATPHTVDAVNDISSIMAITSTQNTAAYASATVGQTSWNTALLASTHGNGSGTFTIADNTVLSGAAIVFKVASGLVLGGLSVSWTLSDGLGHTYTGTFSGSALLGGTATIPVTDLHSGTWTLSYVGNMGPLGLGTITITPNITGTSNLLDSFTAQSTIVHGNLYDGTDSAGAADQLGSVHTLLTINGANGSTATLNPLTNSDAVATIQGQYGTLTIGIGGNYTYTLNAGVAPGSITNKEVFTYTLNDQNGHSDTATLTINMNPQIVSTAYGDIINGSSAYADTLVYHVLAGGANDGTGGNGSDVWKNFSLTQGDQINVHDLLVGWNGQTSTLGNYLSVATVGNNTVISIDRDGSAGTFHSTTLVTLENVHTTLDELIQNNHIVA</sequence>
<dbReference type="InterPro" id="IPR044016">
    <property type="entry name" value="Big_13"/>
</dbReference>
<dbReference type="InterPro" id="IPR041498">
    <property type="entry name" value="Big_6"/>
</dbReference>
<feature type="domain" description="Bacterial Ig" evidence="2">
    <location>
        <begin position="2007"/>
        <end position="2088"/>
    </location>
</feature>
<feature type="region of interest" description="Disordered" evidence="1">
    <location>
        <begin position="3453"/>
        <end position="3473"/>
    </location>
</feature>
<dbReference type="Pfam" id="PF22783">
    <property type="entry name" value="BapA_N"/>
    <property type="match status" value="1"/>
</dbReference>
<feature type="region of interest" description="Disordered" evidence="1">
    <location>
        <begin position="137"/>
        <end position="172"/>
    </location>
</feature>
<dbReference type="InterPro" id="IPR048051">
    <property type="entry name" value="BapA-like_prefix-like"/>
</dbReference>
<feature type="domain" description="Bacterial Ig-like" evidence="3">
    <location>
        <begin position="1925"/>
        <end position="2004"/>
    </location>
</feature>
<reference evidence="5 6" key="1">
    <citation type="submission" date="2017-09" db="EMBL/GenBank/DDBJ databases">
        <title>FDA dAtabase for Regulatory Grade micrObial Sequences (FDA-ARGOS): Supporting development and validation of Infectious Disease Dx tests.</title>
        <authorList>
            <person name="Minogue T."/>
            <person name="Wolcott M."/>
            <person name="Wasieloski L."/>
            <person name="Aguilar W."/>
            <person name="Moore D."/>
            <person name="Tallon L."/>
            <person name="Sadzewicz L."/>
            <person name="Ott S."/>
            <person name="Zhao X."/>
            <person name="Nagaraj S."/>
            <person name="Vavikolanu K."/>
            <person name="Aluvathingal J."/>
            <person name="Nadendla S."/>
            <person name="Sichtig H."/>
        </authorList>
    </citation>
    <scope>NUCLEOTIDE SEQUENCE [LARGE SCALE GENOMIC DNA]</scope>
    <source>
        <strain evidence="5 6">FDAARGOS_392</strain>
    </source>
</reference>
<feature type="domain" description="Bacterial Ig-like" evidence="3">
    <location>
        <begin position="1611"/>
        <end position="1681"/>
    </location>
</feature>
<feature type="domain" description="Bacterial Ig-like" evidence="3">
    <location>
        <begin position="1508"/>
        <end position="1584"/>
    </location>
</feature>
<evidence type="ECO:0000259" key="3">
    <source>
        <dbReference type="Pfam" id="PF19077"/>
    </source>
</evidence>
<feature type="domain" description="Bacterial Ig-like" evidence="3">
    <location>
        <begin position="262"/>
        <end position="349"/>
    </location>
</feature>
<feature type="domain" description="Bacterial Ig-like" evidence="3">
    <location>
        <begin position="2531"/>
        <end position="2610"/>
    </location>
</feature>
<feature type="domain" description="Bacterial Ig-like" evidence="3">
    <location>
        <begin position="2323"/>
        <end position="2401"/>
    </location>
</feature>
<feature type="domain" description="Bacterial Ig" evidence="2">
    <location>
        <begin position="162"/>
        <end position="242"/>
    </location>
</feature>
<dbReference type="Gene3D" id="2.60.40.10">
    <property type="entry name" value="Immunoglobulins"/>
    <property type="match status" value="25"/>
</dbReference>
<feature type="domain" description="Bacterial Ig-like" evidence="3">
    <location>
        <begin position="643"/>
        <end position="726"/>
    </location>
</feature>
<feature type="domain" description="Bacterial Ig" evidence="2">
    <location>
        <begin position="1105"/>
        <end position="1187"/>
    </location>
</feature>
<gene>
    <name evidence="5" type="ORF">CO704_04340</name>
</gene>
<feature type="domain" description="Bacterial Ig-like" evidence="3">
    <location>
        <begin position="3130"/>
        <end position="3215"/>
    </location>
</feature>
<feature type="domain" description="Bacterial Ig" evidence="2">
    <location>
        <begin position="3223"/>
        <end position="3296"/>
    </location>
</feature>
<feature type="domain" description="Bacterial Ig" evidence="2">
    <location>
        <begin position="832"/>
        <end position="913"/>
    </location>
</feature>
<feature type="domain" description="Bacterial Ig-like" evidence="3">
    <location>
        <begin position="2429"/>
        <end position="2505"/>
    </location>
</feature>
<feature type="domain" description="Bacterial Ig-like" evidence="3">
    <location>
        <begin position="1392"/>
        <end position="1472"/>
    </location>
</feature>
<evidence type="ECO:0000259" key="2">
    <source>
        <dbReference type="Pfam" id="PF17936"/>
    </source>
</evidence>
<protein>
    <submittedName>
        <fullName evidence="5">Large repetitive protein</fullName>
    </submittedName>
</protein>
<evidence type="ECO:0000313" key="6">
    <source>
        <dbReference type="Proteomes" id="UP000217979"/>
    </source>
</evidence>
<feature type="region of interest" description="Disordered" evidence="1">
    <location>
        <begin position="1398"/>
        <end position="1419"/>
    </location>
</feature>
<accession>A0A291DU78</accession>
<feature type="domain" description="Biofilm-associated protein BapA-like prefix-like" evidence="4">
    <location>
        <begin position="1"/>
        <end position="121"/>
    </location>
</feature>
<feature type="domain" description="Bacterial Ig" evidence="2">
    <location>
        <begin position="539"/>
        <end position="621"/>
    </location>
</feature>
<evidence type="ECO:0000259" key="4">
    <source>
        <dbReference type="Pfam" id="PF22783"/>
    </source>
</evidence>
<evidence type="ECO:0000256" key="1">
    <source>
        <dbReference type="SAM" id="MobiDB-lite"/>
    </source>
</evidence>
<dbReference type="Pfam" id="PF17936">
    <property type="entry name" value="Big_6"/>
    <property type="match status" value="10"/>
</dbReference>
<dbReference type="Pfam" id="PF19077">
    <property type="entry name" value="Big_13"/>
    <property type="match status" value="21"/>
</dbReference>
<dbReference type="InterPro" id="IPR055014">
    <property type="entry name" value="BapA_Bap-like_C"/>
</dbReference>
<dbReference type="Pfam" id="PF17963">
    <property type="entry name" value="Big_9"/>
    <property type="match status" value="2"/>
</dbReference>
<feature type="domain" description="Bacterial Ig-like" evidence="3">
    <location>
        <begin position="1290"/>
        <end position="1376"/>
    </location>
</feature>
<feature type="domain" description="Bacterial Ig-like" evidence="3">
    <location>
        <begin position="2940"/>
        <end position="3027"/>
    </location>
</feature>
<dbReference type="InterPro" id="IPR010221">
    <property type="entry name" value="VCBS_dom"/>
</dbReference>
<feature type="domain" description="Bacterial Ig" evidence="2">
    <location>
        <begin position="1191"/>
        <end position="1272"/>
    </location>
</feature>